<dbReference type="GO" id="GO:0016435">
    <property type="term" value="F:rRNA (guanine) methyltransferase activity"/>
    <property type="evidence" value="ECO:0007669"/>
    <property type="project" value="TreeGrafter"/>
</dbReference>
<reference evidence="12" key="2">
    <citation type="submission" date="2021-01" db="EMBL/GenBank/DDBJ databases">
        <authorList>
            <person name="Schikora-Tamarit M.A."/>
        </authorList>
    </citation>
    <scope>NUCLEOTIDE SEQUENCE</scope>
    <source>
        <strain evidence="12">CBS6075</strain>
    </source>
</reference>
<dbReference type="OrthoDB" id="270651at2759"/>
<evidence type="ECO:0000259" key="11">
    <source>
        <dbReference type="SMART" id="SM00967"/>
    </source>
</evidence>
<dbReference type="SUPFAM" id="SSF55315">
    <property type="entry name" value="L30e-like"/>
    <property type="match status" value="1"/>
</dbReference>
<dbReference type="InterPro" id="IPR047182">
    <property type="entry name" value="MRM1"/>
</dbReference>
<comment type="caution">
    <text evidence="12">The sequence shown here is derived from an EMBL/GenBank/DDBJ whole genome shotgun (WGS) entry which is preliminary data.</text>
</comment>
<dbReference type="EMBL" id="JAEUBE010000327">
    <property type="protein sequence ID" value="KAH3664275.1"/>
    <property type="molecule type" value="Genomic_DNA"/>
</dbReference>
<evidence type="ECO:0000256" key="8">
    <source>
        <dbReference type="ARBA" id="ARBA00023128"/>
    </source>
</evidence>
<keyword evidence="7" id="KW-0809">Transit peptide</keyword>
<dbReference type="Pfam" id="PF00588">
    <property type="entry name" value="SpoU_methylase"/>
    <property type="match status" value="1"/>
</dbReference>
<dbReference type="PANTHER" id="PTHR46103:SF1">
    <property type="entry name" value="RRNA METHYLTRANSFERASE 1, MITOCHONDRIAL"/>
    <property type="match status" value="1"/>
</dbReference>
<comment type="subcellular location">
    <subcellularLocation>
        <location evidence="1">Mitochondrion</location>
    </subcellularLocation>
</comment>
<dbReference type="SUPFAM" id="SSF75217">
    <property type="entry name" value="alpha/beta knot"/>
    <property type="match status" value="1"/>
</dbReference>
<feature type="compositionally biased region" description="Basic residues" evidence="10">
    <location>
        <begin position="64"/>
        <end position="79"/>
    </location>
</feature>
<feature type="compositionally biased region" description="Basic and acidic residues" evidence="10">
    <location>
        <begin position="50"/>
        <end position="63"/>
    </location>
</feature>
<dbReference type="InterPro" id="IPR004441">
    <property type="entry name" value="rRNA_MeTrfase_TrmH"/>
</dbReference>
<dbReference type="PANTHER" id="PTHR46103">
    <property type="entry name" value="RRNA METHYLTRANSFERASE 1, MITOCHONDRIAL"/>
    <property type="match status" value="1"/>
</dbReference>
<evidence type="ECO:0000256" key="2">
    <source>
        <dbReference type="ARBA" id="ARBA00007228"/>
    </source>
</evidence>
<dbReference type="AlphaFoldDB" id="A0A9P8P2Z1"/>
<accession>A0A9P8P2Z1</accession>
<feature type="region of interest" description="Disordered" evidence="10">
    <location>
        <begin position="48"/>
        <end position="94"/>
    </location>
</feature>
<keyword evidence="13" id="KW-1185">Reference proteome</keyword>
<dbReference type="InterPro" id="IPR029028">
    <property type="entry name" value="Alpha/beta_knot_MTases"/>
</dbReference>
<reference evidence="12" key="1">
    <citation type="journal article" date="2021" name="Open Biol.">
        <title>Shared evolutionary footprints suggest mitochondrial oxidative damage underlies multiple complex I losses in fungi.</title>
        <authorList>
            <person name="Schikora-Tamarit M.A."/>
            <person name="Marcet-Houben M."/>
            <person name="Nosek J."/>
            <person name="Gabaldon T."/>
        </authorList>
    </citation>
    <scope>NUCLEOTIDE SEQUENCE</scope>
    <source>
        <strain evidence="12">CBS6075</strain>
    </source>
</reference>
<dbReference type="Proteomes" id="UP000769157">
    <property type="component" value="Unassembled WGS sequence"/>
</dbReference>
<keyword evidence="8" id="KW-0496">Mitochondrion</keyword>
<dbReference type="InterPro" id="IPR029026">
    <property type="entry name" value="tRNA_m1G_MTases_N"/>
</dbReference>
<evidence type="ECO:0000256" key="9">
    <source>
        <dbReference type="ARBA" id="ARBA00034881"/>
    </source>
</evidence>
<evidence type="ECO:0000313" key="12">
    <source>
        <dbReference type="EMBL" id="KAH3664275.1"/>
    </source>
</evidence>
<sequence>MQSTLLTVRRFSTTARRLNGPVAPFRSGMDNHGKGAVTFDRNFPVHRQPKAWEKDRESKDSWFRRKHAHHHAREKKLAKQKQGPVPTKSQSLRKTISQLKMDPLVDYLYGTNPVLAALKAQRRDSFGSLFIHNPKESEKLVEILSLAKQLEIPVKSEYTKHDLNLMTNNGVHNGIVLETRPLEVEQLRMLGDASTETYSIVKEQFGARETVSATTIADRYPLALYIDEVSDPHNMGAILRSAYFLGVDFTIISERNCAPLSPVVSKTSSGALEFMPIFSSQKPLRLFEESREQAWTIISSVAPHEAARMPNKQLDAESLKEQLAKGPCMLVVGSEGEGVRKSLLQRSDWVVSLESGRADLDGSVDSLNASVATALLLAKFL</sequence>
<keyword evidence="6" id="KW-0949">S-adenosyl-L-methionine</keyword>
<protein>
    <recommendedName>
        <fullName evidence="9">rRNA methyltransferase 1, mitochondrial</fullName>
    </recommendedName>
</protein>
<feature type="domain" description="RNA 2-O ribose methyltransferase substrate binding" evidence="11">
    <location>
        <begin position="107"/>
        <end position="185"/>
    </location>
</feature>
<evidence type="ECO:0000256" key="1">
    <source>
        <dbReference type="ARBA" id="ARBA00004173"/>
    </source>
</evidence>
<dbReference type="SMART" id="SM00967">
    <property type="entry name" value="SpoU_sub_bind"/>
    <property type="match status" value="1"/>
</dbReference>
<name>A0A9P8P2Z1_9ASCO</name>
<dbReference type="InterPro" id="IPR013123">
    <property type="entry name" value="SpoU_subst-bd"/>
</dbReference>
<keyword evidence="3" id="KW-0698">rRNA processing</keyword>
<dbReference type="RefSeq" id="XP_046060547.1">
    <property type="nucleotide sequence ID" value="XM_046205725.1"/>
</dbReference>
<proteinExistence type="inferred from homology"/>
<dbReference type="Gene3D" id="3.40.1280.10">
    <property type="match status" value="1"/>
</dbReference>
<evidence type="ECO:0000256" key="6">
    <source>
        <dbReference type="ARBA" id="ARBA00022691"/>
    </source>
</evidence>
<dbReference type="NCBIfam" id="TIGR00186">
    <property type="entry name" value="rRNA_methyl_3"/>
    <property type="match status" value="1"/>
</dbReference>
<comment type="similarity">
    <text evidence="2">Belongs to the class IV-like SAM-binding methyltransferase superfamily. RNA methyltransferase TrmH family.</text>
</comment>
<dbReference type="Pfam" id="PF08032">
    <property type="entry name" value="SpoU_sub_bind"/>
    <property type="match status" value="1"/>
</dbReference>
<keyword evidence="5" id="KW-0808">Transferase</keyword>
<gene>
    <name evidence="12" type="ORF">OGAPHI_004627</name>
</gene>
<keyword evidence="4" id="KW-0489">Methyltransferase</keyword>
<organism evidence="12 13">
    <name type="scientific">Ogataea philodendri</name>
    <dbReference type="NCBI Taxonomy" id="1378263"/>
    <lineage>
        <taxon>Eukaryota</taxon>
        <taxon>Fungi</taxon>
        <taxon>Dikarya</taxon>
        <taxon>Ascomycota</taxon>
        <taxon>Saccharomycotina</taxon>
        <taxon>Pichiomycetes</taxon>
        <taxon>Pichiales</taxon>
        <taxon>Pichiaceae</taxon>
        <taxon>Ogataea</taxon>
    </lineage>
</organism>
<dbReference type="InterPro" id="IPR047261">
    <property type="entry name" value="MRM1_MeTrfase_dom"/>
</dbReference>
<evidence type="ECO:0000256" key="10">
    <source>
        <dbReference type="SAM" id="MobiDB-lite"/>
    </source>
</evidence>
<evidence type="ECO:0000256" key="7">
    <source>
        <dbReference type="ARBA" id="ARBA00022946"/>
    </source>
</evidence>
<dbReference type="Gene3D" id="3.30.1330.30">
    <property type="match status" value="1"/>
</dbReference>
<evidence type="ECO:0000313" key="13">
    <source>
        <dbReference type="Proteomes" id="UP000769157"/>
    </source>
</evidence>
<dbReference type="GO" id="GO:0005739">
    <property type="term" value="C:mitochondrion"/>
    <property type="evidence" value="ECO:0007669"/>
    <property type="project" value="UniProtKB-SubCell"/>
</dbReference>
<dbReference type="GO" id="GO:0003723">
    <property type="term" value="F:RNA binding"/>
    <property type="evidence" value="ECO:0007669"/>
    <property type="project" value="InterPro"/>
</dbReference>
<evidence type="ECO:0000256" key="3">
    <source>
        <dbReference type="ARBA" id="ARBA00022552"/>
    </source>
</evidence>
<dbReference type="CDD" id="cd18105">
    <property type="entry name" value="SpoU-like_MRM1"/>
    <property type="match status" value="1"/>
</dbReference>
<evidence type="ECO:0000256" key="4">
    <source>
        <dbReference type="ARBA" id="ARBA00022603"/>
    </source>
</evidence>
<dbReference type="InterPro" id="IPR001537">
    <property type="entry name" value="SpoU_MeTrfase"/>
</dbReference>
<dbReference type="GeneID" id="70236592"/>
<evidence type="ECO:0000256" key="5">
    <source>
        <dbReference type="ARBA" id="ARBA00022679"/>
    </source>
</evidence>
<dbReference type="InterPro" id="IPR029064">
    <property type="entry name" value="Ribosomal_eL30-like_sf"/>
</dbReference>